<name>A0ABY1TT15_XANCH</name>
<proteinExistence type="predicted"/>
<evidence type="ECO:0000313" key="3">
    <source>
        <dbReference type="Proteomes" id="UP000234181"/>
    </source>
</evidence>
<sequence length="62" mass="6719">MHEPECLPADVLRQDRNAEIGMPDLGLQIQAARGRTRGLPSGCRSGKHLPRGVRGPVSKNAF</sequence>
<evidence type="ECO:0000256" key="1">
    <source>
        <dbReference type="SAM" id="MobiDB-lite"/>
    </source>
</evidence>
<evidence type="ECO:0000313" key="2">
    <source>
        <dbReference type="EMBL" id="SON79433.1"/>
    </source>
</evidence>
<comment type="caution">
    <text evidence="2">The sequence shown here is derived from an EMBL/GenBank/DDBJ whole genome shotgun (WGS) entry which is preliminary data.</text>
</comment>
<reference evidence="2 3" key="1">
    <citation type="submission" date="2017-10" db="EMBL/GenBank/DDBJ databases">
        <authorList>
            <person name="Regsiter A."/>
            <person name="William W."/>
        </authorList>
    </citation>
    <scope>NUCLEOTIDE SEQUENCE [LARGE SCALE GENOMIC DNA]</scope>
    <source>
        <strain evidence="2 3">CFBP6984</strain>
    </source>
</reference>
<gene>
    <name evidence="2" type="ORF">XAP6984_310083</name>
</gene>
<dbReference type="Proteomes" id="UP000234181">
    <property type="component" value="Unassembled WGS sequence"/>
</dbReference>
<organism evidence="2 3">
    <name type="scientific">Xanthomonas campestris pv. phaseoli</name>
    <dbReference type="NCBI Taxonomy" id="317013"/>
    <lineage>
        <taxon>Bacteria</taxon>
        <taxon>Pseudomonadati</taxon>
        <taxon>Pseudomonadota</taxon>
        <taxon>Gammaproteobacteria</taxon>
        <taxon>Lysobacterales</taxon>
        <taxon>Lysobacteraceae</taxon>
        <taxon>Xanthomonas</taxon>
    </lineage>
</organism>
<feature type="region of interest" description="Disordered" evidence="1">
    <location>
        <begin position="36"/>
        <end position="62"/>
    </location>
</feature>
<protein>
    <submittedName>
        <fullName evidence="2">Uncharacterized protein</fullName>
    </submittedName>
</protein>
<accession>A0ABY1TT15</accession>
<keyword evidence="3" id="KW-1185">Reference proteome</keyword>
<dbReference type="EMBL" id="OCYT01000086">
    <property type="protein sequence ID" value="SON79433.1"/>
    <property type="molecule type" value="Genomic_DNA"/>
</dbReference>